<keyword evidence="12" id="KW-1185">Reference proteome</keyword>
<dbReference type="PANTHER" id="PTHR13403">
    <property type="entry name" value="SNURPORTIN1 RNUT1 PROTEIN RNA, U TRANSPORTER 1"/>
    <property type="match status" value="1"/>
</dbReference>
<comment type="subcellular location">
    <subcellularLocation>
        <location evidence="3">Cytoplasm</location>
    </subcellularLocation>
    <subcellularLocation>
        <location evidence="2">Nucleus</location>
    </subcellularLocation>
</comment>
<dbReference type="InterPro" id="IPR017336">
    <property type="entry name" value="Snurportin-1"/>
</dbReference>
<evidence type="ECO:0000256" key="4">
    <source>
        <dbReference type="ARBA" id="ARBA00007540"/>
    </source>
</evidence>
<evidence type="ECO:0000259" key="10">
    <source>
        <dbReference type="Pfam" id="PF21974"/>
    </source>
</evidence>
<dbReference type="Pfam" id="PF21974">
    <property type="entry name" value="SPN1_m3Gcap_bd"/>
    <property type="match status" value="1"/>
</dbReference>
<gene>
    <name evidence="11" type="ORF">XYLVIOL_LOCUS7454</name>
</gene>
<protein>
    <recommendedName>
        <fullName evidence="5">Snurportin-1</fullName>
    </recommendedName>
</protein>
<evidence type="ECO:0000313" key="11">
    <source>
        <dbReference type="EMBL" id="CAL7945864.1"/>
    </source>
</evidence>
<proteinExistence type="inferred from homology"/>
<keyword evidence="7" id="KW-0963">Cytoplasm</keyword>
<dbReference type="SUPFAM" id="SSF56091">
    <property type="entry name" value="DNA ligase/mRNA capping enzyme, catalytic domain"/>
    <property type="match status" value="1"/>
</dbReference>
<dbReference type="CDD" id="cd09232">
    <property type="entry name" value="Snurportin-1_C"/>
    <property type="match status" value="1"/>
</dbReference>
<dbReference type="EMBL" id="CAXAJV020001294">
    <property type="protein sequence ID" value="CAL7945864.1"/>
    <property type="molecule type" value="Genomic_DNA"/>
</dbReference>
<dbReference type="Proteomes" id="UP001642520">
    <property type="component" value="Unassembled WGS sequence"/>
</dbReference>
<reference evidence="11 12" key="1">
    <citation type="submission" date="2024-08" db="EMBL/GenBank/DDBJ databases">
        <authorList>
            <person name="Will J Nash"/>
            <person name="Angela Man"/>
            <person name="Seanna McTaggart"/>
            <person name="Kendall Baker"/>
            <person name="Tom Barker"/>
            <person name="Leah Catchpole"/>
            <person name="Alex Durrant"/>
            <person name="Karim Gharbi"/>
            <person name="Naomi Irish"/>
            <person name="Gemy Kaithakottil"/>
            <person name="Debby Ku"/>
            <person name="Aaliyah Providence"/>
            <person name="Felix Shaw"/>
            <person name="David Swarbreck"/>
            <person name="Chris Watkins"/>
            <person name="Ann M. McCartney"/>
            <person name="Giulio Formenti"/>
            <person name="Alice Mouton"/>
            <person name="Noel Vella"/>
            <person name="Bjorn M von Reumont"/>
            <person name="Adriana Vella"/>
            <person name="Wilfried Haerty"/>
        </authorList>
    </citation>
    <scope>NUCLEOTIDE SEQUENCE [LARGE SCALE GENOMIC DNA]</scope>
</reference>
<sequence length="358" mass="42034">MTTEAKDNLICIHEKENNPRAIFYKKPIKKDNYNLDVDNIDTSQEIRRRRLLQFQKKCRDITFNVGRGILEEAFNSEEVECEEELEPDQTNEKKYYSSKRCKHYANQLMMSEWMLEVPQDLLEKWVIVPCPQGKRTLVVACKGATQAYNKRGKWLGKFHSALPGGNPSEHKSNCTILDCLWIKQQKTYYILDVIAWSNQSLINCDTEFRFFWLRSKLQEIVELQERNTYRNSYPMLSLPNISCDTDISLALANLTDLYPLDGLLFYHRDGQYTKGRTPLVTWLKPFMLPEVLGIYISPPLDEQPDGYTDFVHYILNSKTKKRKEKSESQVSLPTLFKHMLNKHLNIIYSFLLIDGYCR</sequence>
<evidence type="ECO:0000313" key="12">
    <source>
        <dbReference type="Proteomes" id="UP001642520"/>
    </source>
</evidence>
<dbReference type="InterPro" id="IPR047857">
    <property type="entry name" value="Snurportin1_C"/>
</dbReference>
<evidence type="ECO:0000256" key="5">
    <source>
        <dbReference type="ARBA" id="ARBA00016034"/>
    </source>
</evidence>
<name>A0ABP1NXY0_XYLVO</name>
<comment type="similarity">
    <text evidence="4">Belongs to the snurportin family.</text>
</comment>
<dbReference type="Gene3D" id="3.30.470.30">
    <property type="entry name" value="DNA ligase/mRNA capping enzyme"/>
    <property type="match status" value="1"/>
</dbReference>
<evidence type="ECO:0000256" key="8">
    <source>
        <dbReference type="ARBA" id="ARBA00022884"/>
    </source>
</evidence>
<comment type="caution">
    <text evidence="11">The sequence shown here is derived from an EMBL/GenBank/DDBJ whole genome shotgun (WGS) entry which is preliminary data.</text>
</comment>
<keyword evidence="6" id="KW-0813">Transport</keyword>
<evidence type="ECO:0000256" key="7">
    <source>
        <dbReference type="ARBA" id="ARBA00022490"/>
    </source>
</evidence>
<evidence type="ECO:0000256" key="1">
    <source>
        <dbReference type="ARBA" id="ARBA00003975"/>
    </source>
</evidence>
<dbReference type="PANTHER" id="PTHR13403:SF6">
    <property type="entry name" value="SNURPORTIN-1"/>
    <property type="match status" value="1"/>
</dbReference>
<evidence type="ECO:0000256" key="3">
    <source>
        <dbReference type="ARBA" id="ARBA00004496"/>
    </source>
</evidence>
<keyword evidence="8" id="KW-0694">RNA-binding</keyword>
<evidence type="ECO:0000256" key="2">
    <source>
        <dbReference type="ARBA" id="ARBA00004123"/>
    </source>
</evidence>
<accession>A0ABP1NXY0</accession>
<organism evidence="11 12">
    <name type="scientific">Xylocopa violacea</name>
    <name type="common">Violet carpenter bee</name>
    <name type="synonym">Apis violacea</name>
    <dbReference type="NCBI Taxonomy" id="135666"/>
    <lineage>
        <taxon>Eukaryota</taxon>
        <taxon>Metazoa</taxon>
        <taxon>Ecdysozoa</taxon>
        <taxon>Arthropoda</taxon>
        <taxon>Hexapoda</taxon>
        <taxon>Insecta</taxon>
        <taxon>Pterygota</taxon>
        <taxon>Neoptera</taxon>
        <taxon>Endopterygota</taxon>
        <taxon>Hymenoptera</taxon>
        <taxon>Apocrita</taxon>
        <taxon>Aculeata</taxon>
        <taxon>Apoidea</taxon>
        <taxon>Anthophila</taxon>
        <taxon>Apidae</taxon>
        <taxon>Xylocopa</taxon>
        <taxon>Xylocopa</taxon>
    </lineage>
</organism>
<comment type="function">
    <text evidence="1">Functions as an U snRNP-specific nuclear import adapter. Involved in the trimethylguanosine (m3G)-cap-dependent nuclear import of U snRNPs. Binds specifically to the terminal m3G-cap U snRNAs.</text>
</comment>
<evidence type="ECO:0000256" key="9">
    <source>
        <dbReference type="ARBA" id="ARBA00023242"/>
    </source>
</evidence>
<evidence type="ECO:0000256" key="6">
    <source>
        <dbReference type="ARBA" id="ARBA00022448"/>
    </source>
</evidence>
<keyword evidence="9" id="KW-0539">Nucleus</keyword>
<feature type="domain" description="Snurportin-1 m3G cap-binding" evidence="10">
    <location>
        <begin position="107"/>
        <end position="285"/>
    </location>
</feature>